<protein>
    <submittedName>
        <fullName evidence="2">VOC family protein</fullName>
    </submittedName>
</protein>
<evidence type="ECO:0000313" key="2">
    <source>
        <dbReference type="EMBL" id="TFH68903.1"/>
    </source>
</evidence>
<dbReference type="OrthoDB" id="9800438at2"/>
<dbReference type="PANTHER" id="PTHR35006">
    <property type="entry name" value="GLYOXALASE FAMILY PROTEIN (AFU_ORTHOLOGUE AFUA_5G14830)"/>
    <property type="match status" value="1"/>
</dbReference>
<dbReference type="Proteomes" id="UP000298133">
    <property type="component" value="Unassembled WGS sequence"/>
</dbReference>
<dbReference type="SUPFAM" id="SSF54593">
    <property type="entry name" value="Glyoxalase/Bleomycin resistance protein/Dihydroxybiphenyl dioxygenase"/>
    <property type="match status" value="1"/>
</dbReference>
<name>A0A4Y8UNN4_9GAMM</name>
<accession>A0A4Y8UNN4</accession>
<dbReference type="PANTHER" id="PTHR35006:SF2">
    <property type="entry name" value="GLYOXALASE FAMILY PROTEIN (AFU_ORTHOLOGUE AFUA_5G14830)"/>
    <property type="match status" value="1"/>
</dbReference>
<feature type="domain" description="Glyoxalase/fosfomycin resistance/dioxygenase" evidence="1">
    <location>
        <begin position="2"/>
        <end position="119"/>
    </location>
</feature>
<organism evidence="2 3">
    <name type="scientific">Gammaproteobacteria bacterium LSUCC0057</name>
    <dbReference type="NCBI Taxonomy" id="2559237"/>
    <lineage>
        <taxon>Bacteria</taxon>
        <taxon>Pseudomonadati</taxon>
        <taxon>Pseudomonadota</taxon>
        <taxon>Gammaproteobacteria</taxon>
        <taxon>Cellvibrionales</taxon>
        <taxon>Porticoccaceae</taxon>
        <taxon>SAR92 clade</taxon>
    </lineage>
</organism>
<evidence type="ECO:0000313" key="3">
    <source>
        <dbReference type="Proteomes" id="UP000298133"/>
    </source>
</evidence>
<gene>
    <name evidence="2" type="ORF">E3W66_02855</name>
</gene>
<dbReference type="Pfam" id="PF00903">
    <property type="entry name" value="Glyoxalase"/>
    <property type="match status" value="1"/>
</dbReference>
<dbReference type="EMBL" id="SPIA01000001">
    <property type="protein sequence ID" value="TFH68903.1"/>
    <property type="molecule type" value="Genomic_DNA"/>
</dbReference>
<proteinExistence type="predicted"/>
<dbReference type="InterPro" id="IPR004360">
    <property type="entry name" value="Glyas_Fos-R_dOase_dom"/>
</dbReference>
<dbReference type="AlphaFoldDB" id="A0A4Y8UNN4"/>
<dbReference type="InterPro" id="IPR029068">
    <property type="entry name" value="Glyas_Bleomycin-R_OHBP_Dase"/>
</dbReference>
<evidence type="ECO:0000259" key="1">
    <source>
        <dbReference type="Pfam" id="PF00903"/>
    </source>
</evidence>
<dbReference type="CDD" id="cd07262">
    <property type="entry name" value="VOC_like"/>
    <property type="match status" value="1"/>
</dbReference>
<comment type="caution">
    <text evidence="2">The sequence shown here is derived from an EMBL/GenBank/DDBJ whole genome shotgun (WGS) entry which is preliminary data.</text>
</comment>
<keyword evidence="3" id="KW-1185">Reference proteome</keyword>
<reference evidence="2 3" key="1">
    <citation type="submission" date="2019-03" db="EMBL/GenBank/DDBJ databases">
        <title>Draft genome of Gammaproteobacteria bacterium LSUCC0057, a member of the SAR92 clade.</title>
        <authorList>
            <person name="Lanclos V.C."/>
            <person name="Doiron C."/>
            <person name="Henson M.W."/>
            <person name="Thrash J.C."/>
        </authorList>
    </citation>
    <scope>NUCLEOTIDE SEQUENCE [LARGE SCALE GENOMIC DNA]</scope>
    <source>
        <strain evidence="2 3">LSUCC0057</strain>
    </source>
</reference>
<sequence length="124" mass="13190">MLGYVTLGSNDLARATAFYDKLSAEFGGKRLLELPEGKGVFYGRSMAEAGLLIRTPFNEQPATVGNGVMAALAATDTAMVDRVHAAALALGATDEGAPGQRTDFFYGAYFRDLDGNKLAVYVFI</sequence>
<dbReference type="Gene3D" id="3.10.180.10">
    <property type="entry name" value="2,3-Dihydroxybiphenyl 1,2-Dioxygenase, domain 1"/>
    <property type="match status" value="1"/>
</dbReference>